<accession>A0A2G9YYH4</accession>
<feature type="domain" description="CxxC-x17-CxxC" evidence="1">
    <location>
        <begin position="20"/>
        <end position="51"/>
    </location>
</feature>
<gene>
    <name evidence="2" type="ORF">COX35_01600</name>
</gene>
<sequence length="58" mass="6810">MAFDSDRGFKPRETVKGDWKCADCGVAITELPFEPAQDRPIYCKECWAKRRPKRDFSR</sequence>
<dbReference type="Pfam" id="PF23477">
    <property type="entry name" value="zf_Tbcl_2"/>
    <property type="match status" value="1"/>
</dbReference>
<evidence type="ECO:0000313" key="3">
    <source>
        <dbReference type="Proteomes" id="UP000229952"/>
    </source>
</evidence>
<name>A0A2G9YYH4_9BACT</name>
<evidence type="ECO:0000313" key="2">
    <source>
        <dbReference type="EMBL" id="PIP24272.1"/>
    </source>
</evidence>
<dbReference type="Proteomes" id="UP000229952">
    <property type="component" value="Unassembled WGS sequence"/>
</dbReference>
<dbReference type="EMBL" id="PCRQ01000041">
    <property type="protein sequence ID" value="PIP24272.1"/>
    <property type="molecule type" value="Genomic_DNA"/>
</dbReference>
<protein>
    <recommendedName>
        <fullName evidence="1">CxxC-x17-CxxC domain-containing protein</fullName>
    </recommendedName>
</protein>
<reference evidence="2 3" key="1">
    <citation type="submission" date="2017-09" db="EMBL/GenBank/DDBJ databases">
        <title>Depth-based differentiation of microbial function through sediment-hosted aquifers and enrichment of novel symbionts in the deep terrestrial subsurface.</title>
        <authorList>
            <person name="Probst A.J."/>
            <person name="Ladd B."/>
            <person name="Jarett J.K."/>
            <person name="Geller-Mcgrath D.E."/>
            <person name="Sieber C.M."/>
            <person name="Emerson J.B."/>
            <person name="Anantharaman K."/>
            <person name="Thomas B.C."/>
            <person name="Malmstrom R."/>
            <person name="Stieglmeier M."/>
            <person name="Klingl A."/>
            <person name="Woyke T."/>
            <person name="Ryan C.M."/>
            <person name="Banfield J.F."/>
        </authorList>
    </citation>
    <scope>NUCLEOTIDE SEQUENCE [LARGE SCALE GENOMIC DNA]</scope>
    <source>
        <strain evidence="2">CG23_combo_of_CG06-09_8_20_14_all_37_18</strain>
    </source>
</reference>
<dbReference type="NCBIfam" id="TIGR04272">
    <property type="entry name" value="cxxc_cxxc_Mbark"/>
    <property type="match status" value="1"/>
</dbReference>
<dbReference type="InterPro" id="IPR026363">
    <property type="entry name" value="CxxC-x17-CxxC_dom"/>
</dbReference>
<organism evidence="2 3">
    <name type="scientific">Candidatus Nealsonbacteria bacterium CG23_combo_of_CG06-09_8_20_14_all_37_18</name>
    <dbReference type="NCBI Taxonomy" id="1974720"/>
    <lineage>
        <taxon>Bacteria</taxon>
        <taxon>Candidatus Nealsoniibacteriota</taxon>
    </lineage>
</organism>
<evidence type="ECO:0000259" key="1">
    <source>
        <dbReference type="Pfam" id="PF23477"/>
    </source>
</evidence>
<proteinExistence type="predicted"/>
<comment type="caution">
    <text evidence="2">The sequence shown here is derived from an EMBL/GenBank/DDBJ whole genome shotgun (WGS) entry which is preliminary data.</text>
</comment>
<dbReference type="AlphaFoldDB" id="A0A2G9YYH4"/>